<organism evidence="2 3">
    <name type="scientific">Methylocystis heyeri</name>
    <dbReference type="NCBI Taxonomy" id="391905"/>
    <lineage>
        <taxon>Bacteria</taxon>
        <taxon>Pseudomonadati</taxon>
        <taxon>Pseudomonadota</taxon>
        <taxon>Alphaproteobacteria</taxon>
        <taxon>Hyphomicrobiales</taxon>
        <taxon>Methylocystaceae</taxon>
        <taxon>Methylocystis</taxon>
    </lineage>
</organism>
<name>A0A6B8KLN0_9HYPH</name>
<keyword evidence="1" id="KW-1133">Transmembrane helix</keyword>
<evidence type="ECO:0000256" key="1">
    <source>
        <dbReference type="SAM" id="Phobius"/>
    </source>
</evidence>
<sequence length="159" mass="16541">MLRRVLVICFAFLIAASAGALFLPLAALADPVLRETGLRALGATLLGALDEPWREPDLGWSLAVLGQAFWAVLVGVCAAPLAFAALLGEMAGTSSLIWHAGASGALAAASPWILRAARGLPGATHANPLEIRVAVLFFLTGALTGAVYWLIAAREETLR</sequence>
<gene>
    <name evidence="2" type="ORF">H2LOC_015660</name>
</gene>
<evidence type="ECO:0000313" key="3">
    <source>
        <dbReference type="Proteomes" id="UP000309061"/>
    </source>
</evidence>
<feature type="transmembrane region" description="Helical" evidence="1">
    <location>
        <begin position="134"/>
        <end position="153"/>
    </location>
</feature>
<keyword evidence="1" id="KW-0472">Membrane</keyword>
<accession>A0A6B8KLN0</accession>
<feature type="transmembrane region" description="Helical" evidence="1">
    <location>
        <begin position="58"/>
        <end position="84"/>
    </location>
</feature>
<dbReference type="OrthoDB" id="8455876at2"/>
<dbReference type="KEGG" id="mhey:H2LOC_015660"/>
<dbReference type="Proteomes" id="UP000309061">
    <property type="component" value="Chromosome"/>
</dbReference>
<reference evidence="2 3" key="1">
    <citation type="submission" date="2019-11" db="EMBL/GenBank/DDBJ databases">
        <title>The genome sequence of Methylocystis heyeri.</title>
        <authorList>
            <person name="Oshkin I.Y."/>
            <person name="Miroshnikov K."/>
            <person name="Dedysh S.N."/>
        </authorList>
    </citation>
    <scope>NUCLEOTIDE SEQUENCE [LARGE SCALE GENOMIC DNA]</scope>
    <source>
        <strain evidence="2 3">H2</strain>
    </source>
</reference>
<keyword evidence="1" id="KW-0812">Transmembrane</keyword>
<dbReference type="EMBL" id="CP046052">
    <property type="protein sequence ID" value="QGM48111.1"/>
    <property type="molecule type" value="Genomic_DNA"/>
</dbReference>
<dbReference type="AlphaFoldDB" id="A0A6B8KLN0"/>
<protein>
    <submittedName>
        <fullName evidence="2">Uncharacterized protein</fullName>
    </submittedName>
</protein>
<proteinExistence type="predicted"/>
<feature type="transmembrane region" description="Helical" evidence="1">
    <location>
        <begin position="96"/>
        <end position="114"/>
    </location>
</feature>
<evidence type="ECO:0000313" key="2">
    <source>
        <dbReference type="EMBL" id="QGM48111.1"/>
    </source>
</evidence>
<keyword evidence="3" id="KW-1185">Reference proteome</keyword>